<evidence type="ECO:0000256" key="1">
    <source>
        <dbReference type="ARBA" id="ARBA00004496"/>
    </source>
</evidence>
<dbReference type="InterPro" id="IPR000504">
    <property type="entry name" value="RRM_dom"/>
</dbReference>
<dbReference type="GO" id="GO:0031369">
    <property type="term" value="F:translation initiation factor binding"/>
    <property type="evidence" value="ECO:0007669"/>
    <property type="project" value="InterPro"/>
</dbReference>
<evidence type="ECO:0000313" key="11">
    <source>
        <dbReference type="Proteomes" id="UP000694557"/>
    </source>
</evidence>
<dbReference type="GeneTree" id="ENSGT00550000074913"/>
<evidence type="ECO:0000256" key="8">
    <source>
        <dbReference type="SAM" id="MobiDB-lite"/>
    </source>
</evidence>
<evidence type="ECO:0000256" key="2">
    <source>
        <dbReference type="ARBA" id="ARBA00022490"/>
    </source>
</evidence>
<comment type="similarity">
    <text evidence="7">Belongs to the eIF-3 subunit B family.</text>
</comment>
<keyword evidence="6 7" id="KW-0648">Protein biosynthesis</keyword>
<evidence type="ECO:0000256" key="5">
    <source>
        <dbReference type="ARBA" id="ARBA00022884"/>
    </source>
</evidence>
<dbReference type="InterPro" id="IPR011400">
    <property type="entry name" value="EIF3B"/>
</dbReference>
<proteinExistence type="inferred from homology"/>
<dbReference type="Gene3D" id="2.130.10.10">
    <property type="entry name" value="YVTN repeat-like/Quinoprotein amine dehydrogenase"/>
    <property type="match status" value="1"/>
</dbReference>
<dbReference type="Pfam" id="PF00076">
    <property type="entry name" value="RRM_1"/>
    <property type="match status" value="1"/>
</dbReference>
<dbReference type="PANTHER" id="PTHR14068">
    <property type="entry name" value="EUKARYOTIC TRANSLATION INITIATION FACTOR 3 EIF3 -RELATED"/>
    <property type="match status" value="1"/>
</dbReference>
<reference evidence="10" key="1">
    <citation type="submission" date="2025-08" db="UniProtKB">
        <authorList>
            <consortium name="Ensembl"/>
        </authorList>
    </citation>
    <scope>IDENTIFICATION</scope>
</reference>
<dbReference type="GO" id="GO:0005852">
    <property type="term" value="C:eukaryotic translation initiation factor 3 complex"/>
    <property type="evidence" value="ECO:0007669"/>
    <property type="project" value="UniProtKB-UniRule"/>
</dbReference>
<dbReference type="PIRSF" id="PIRSF036424">
    <property type="entry name" value="eIF3b"/>
    <property type="match status" value="1"/>
</dbReference>
<keyword evidence="4" id="KW-0853">WD repeat</keyword>
<accession>A0A8C7JN44</accession>
<protein>
    <recommendedName>
        <fullName evidence="7">Eukaryotic translation initiation factor 3 subunit B</fullName>
        <shortName evidence="7">eIF3b</shortName>
    </recommendedName>
    <alternativeName>
        <fullName evidence="7">Eukaryotic translation initiation factor 3 subunit 9</fullName>
    </alternativeName>
    <alternativeName>
        <fullName evidence="7">eIF-3-eta</fullName>
    </alternativeName>
</protein>
<dbReference type="PROSITE" id="PS50102">
    <property type="entry name" value="RRM"/>
    <property type="match status" value="1"/>
</dbReference>
<dbReference type="InterPro" id="IPR034363">
    <property type="entry name" value="eIF3B_RRM"/>
</dbReference>
<feature type="region of interest" description="Disordered" evidence="8">
    <location>
        <begin position="610"/>
        <end position="642"/>
    </location>
</feature>
<evidence type="ECO:0000313" key="10">
    <source>
        <dbReference type="Ensembl" id="ENSOKIP00005090171.1"/>
    </source>
</evidence>
<keyword evidence="2 7" id="KW-0963">Cytoplasm</keyword>
<dbReference type="PANTHER" id="PTHR14068:SF0">
    <property type="entry name" value="EUKARYOTIC TRANSLATION INITIATION FACTOR 3 SUBUNIT B"/>
    <property type="match status" value="1"/>
</dbReference>
<dbReference type="CDD" id="cd12278">
    <property type="entry name" value="RRM_eIF3B"/>
    <property type="match status" value="1"/>
</dbReference>
<feature type="region of interest" description="Disordered" evidence="8">
    <location>
        <begin position="1"/>
        <end position="23"/>
    </location>
</feature>
<comment type="function">
    <text evidence="7">RNA-binding component of the eukaryotic translation initiation factor 3 (eIF-3) complex, which is involved in protein synthesis of a specialized repertoire of mRNAs and, together with other initiation factors, stimulates binding of mRNA and methionyl-tRNAi to the 40S ribosome. The eIF-3 complex specifically targets and initiates translation of a subset of mRNAs involved in cell proliferation.</text>
</comment>
<dbReference type="InterPro" id="IPR013979">
    <property type="entry name" value="TIF_beta_prop-like"/>
</dbReference>
<gene>
    <name evidence="7 10" type="primary">EIF3B</name>
    <name evidence="7" type="synonym">EIF3S9</name>
    <name evidence="10" type="synonym">LOC109880435</name>
</gene>
<evidence type="ECO:0000256" key="7">
    <source>
        <dbReference type="HAMAP-Rule" id="MF_03001"/>
    </source>
</evidence>
<dbReference type="Ensembl" id="ENSOKIT00005096371.1">
    <property type="protein sequence ID" value="ENSOKIP00005090171.1"/>
    <property type="gene ID" value="ENSOKIG00005039213.1"/>
</dbReference>
<dbReference type="Gene3D" id="3.30.70.330">
    <property type="match status" value="1"/>
</dbReference>
<dbReference type="FunFam" id="3.30.70.330:FF:000164">
    <property type="entry name" value="Eukaryotic translation initiation factor 3 subunit B"/>
    <property type="match status" value="1"/>
</dbReference>
<comment type="subcellular location">
    <subcellularLocation>
        <location evidence="1 7">Cytoplasm</location>
    </subcellularLocation>
</comment>
<dbReference type="AlphaFoldDB" id="A0A8C7JN44"/>
<dbReference type="GO" id="GO:0016282">
    <property type="term" value="C:eukaryotic 43S preinitiation complex"/>
    <property type="evidence" value="ECO:0007669"/>
    <property type="project" value="UniProtKB-UniRule"/>
</dbReference>
<dbReference type="GO" id="GO:0003723">
    <property type="term" value="F:RNA binding"/>
    <property type="evidence" value="ECO:0007669"/>
    <property type="project" value="UniProtKB-UniRule"/>
</dbReference>
<dbReference type="Pfam" id="PF08662">
    <property type="entry name" value="eIF2A"/>
    <property type="match status" value="2"/>
</dbReference>
<evidence type="ECO:0000259" key="9">
    <source>
        <dbReference type="PROSITE" id="PS50102"/>
    </source>
</evidence>
<organism evidence="10 11">
    <name type="scientific">Oncorhynchus kisutch</name>
    <name type="common">Coho salmon</name>
    <name type="synonym">Salmo kisutch</name>
    <dbReference type="NCBI Taxonomy" id="8019"/>
    <lineage>
        <taxon>Eukaryota</taxon>
        <taxon>Metazoa</taxon>
        <taxon>Chordata</taxon>
        <taxon>Craniata</taxon>
        <taxon>Vertebrata</taxon>
        <taxon>Euteleostomi</taxon>
        <taxon>Actinopterygii</taxon>
        <taxon>Neopterygii</taxon>
        <taxon>Teleostei</taxon>
        <taxon>Protacanthopterygii</taxon>
        <taxon>Salmoniformes</taxon>
        <taxon>Salmonidae</taxon>
        <taxon>Salmoninae</taxon>
        <taxon>Oncorhynchus</taxon>
    </lineage>
</organism>
<dbReference type="Proteomes" id="UP000694557">
    <property type="component" value="Unassembled WGS sequence"/>
</dbReference>
<evidence type="ECO:0000256" key="6">
    <source>
        <dbReference type="ARBA" id="ARBA00022917"/>
    </source>
</evidence>
<sequence length="659" mass="76516">MPVDVDFDEEEPSFSDPEDFEDDVDDEELLGDLLREKPQEADGIDSVVVVDNVPQVGPERLEKLKNVIHKIFSKFGKITNEFYPTVDGPEGLTKGYIFLEYGAPTQALEAVKNADGYKLDKQHTFRVNVFTDFDKYMSISDEWETPEKQPFKDFGNMRHWMEDPDCRDQYSVIYESGERTAIFNNDAKDPIVSEERARWTETYVRWSPKGTYLATFHQRGIALWGGEKFKQIQRFSHQGVSLIDFSPCERYVVTFSPLMDTKEDPQAIIIWDILTGQKKRGFHCESSAHWPIFKWSHDGKFFARMTQDTLSIYETPSMGLLDKKSLKISGIKDFSWSPGDNIIAFWVPEDKDIPARVTLMQLPSRQEIRVRNLFNVVDCKLHWQRQGDYLCVKVDRTPKGTQGVVTNFEIFRMREKQVPVDVVEMKGDPESKTGNFAVLHGESPRINASFYHVKNNEMFDKQQANSIFWSPQGQFMVLAGLRSMNGALAFVDTSDCTMMNMVEHYMASDVEWDPTGRYLVTSVSWWSHKVDNAYWLWTFQGRLLQKNNKDRFCQLLWRPRPATLLTQDSIKVIKKDLKKYSKIFEQKDRLSQSKASRELVDKRRSMMEDYPPRRYVDSPPPPSVGRSGVDTDELDSNTDDWEEETIEFFINEEIIPLGE</sequence>
<dbReference type="SUPFAM" id="SSF54928">
    <property type="entry name" value="RNA-binding domain, RBD"/>
    <property type="match status" value="1"/>
</dbReference>
<feature type="domain" description="RRM" evidence="9">
    <location>
        <begin position="46"/>
        <end position="132"/>
    </location>
</feature>
<evidence type="ECO:0000256" key="4">
    <source>
        <dbReference type="ARBA" id="ARBA00022574"/>
    </source>
</evidence>
<keyword evidence="11" id="KW-1185">Reference proteome</keyword>
<dbReference type="HAMAP" id="MF_03001">
    <property type="entry name" value="eIF3b"/>
    <property type="match status" value="1"/>
</dbReference>
<evidence type="ECO:0000256" key="3">
    <source>
        <dbReference type="ARBA" id="ARBA00022540"/>
    </source>
</evidence>
<dbReference type="GO" id="GO:0033290">
    <property type="term" value="C:eukaryotic 48S preinitiation complex"/>
    <property type="evidence" value="ECO:0007669"/>
    <property type="project" value="UniProtKB-UniRule"/>
</dbReference>
<dbReference type="SUPFAM" id="SSF82171">
    <property type="entry name" value="DPP6 N-terminal domain-like"/>
    <property type="match status" value="1"/>
</dbReference>
<keyword evidence="3 7" id="KW-0396">Initiation factor</keyword>
<comment type="subunit">
    <text evidence="7">Component of the eukaryotic translation initiation factor 3 (eIF-3) complex, which is composed of 13 subunits: EIF3A, EIF3B, EIF3C, EIF3D, EIF3E, EIF3F, EIF3G, EIF3H, EIF3I, EIF3J, EIF3K, EIF3L and EIF3M.</text>
</comment>
<dbReference type="FunFam" id="2.130.10.10:FF:000489">
    <property type="entry name" value="Eukaryotic translation initiation factor 3 subunit B"/>
    <property type="match status" value="1"/>
</dbReference>
<dbReference type="InterPro" id="IPR012677">
    <property type="entry name" value="Nucleotide-bd_a/b_plait_sf"/>
</dbReference>
<feature type="compositionally biased region" description="Acidic residues" evidence="8">
    <location>
        <begin position="630"/>
        <end position="642"/>
    </location>
</feature>
<name>A0A8C7JN44_ONCKI</name>
<dbReference type="GO" id="GO:0003743">
    <property type="term" value="F:translation initiation factor activity"/>
    <property type="evidence" value="ECO:0007669"/>
    <property type="project" value="UniProtKB-UniRule"/>
</dbReference>
<dbReference type="InterPro" id="IPR035979">
    <property type="entry name" value="RBD_domain_sf"/>
</dbReference>
<dbReference type="InterPro" id="IPR015943">
    <property type="entry name" value="WD40/YVTN_repeat-like_dom_sf"/>
</dbReference>
<reference evidence="10" key="2">
    <citation type="submission" date="2025-09" db="UniProtKB">
        <authorList>
            <consortium name="Ensembl"/>
        </authorList>
    </citation>
    <scope>IDENTIFICATION</scope>
</reference>
<dbReference type="GO" id="GO:0001732">
    <property type="term" value="P:formation of cytoplasmic translation initiation complex"/>
    <property type="evidence" value="ECO:0007669"/>
    <property type="project" value="UniProtKB-UniRule"/>
</dbReference>
<keyword evidence="5 7" id="KW-0694">RNA-binding</keyword>